<protein>
    <submittedName>
        <fullName evidence="1">Uncharacterized protein</fullName>
    </submittedName>
</protein>
<proteinExistence type="predicted"/>
<evidence type="ECO:0000313" key="2">
    <source>
        <dbReference type="Proteomes" id="UP000313359"/>
    </source>
</evidence>
<organism evidence="1 2">
    <name type="scientific">Lentinus tigrinus ALCF2SS1-6</name>
    <dbReference type="NCBI Taxonomy" id="1328759"/>
    <lineage>
        <taxon>Eukaryota</taxon>
        <taxon>Fungi</taxon>
        <taxon>Dikarya</taxon>
        <taxon>Basidiomycota</taxon>
        <taxon>Agaricomycotina</taxon>
        <taxon>Agaricomycetes</taxon>
        <taxon>Polyporales</taxon>
        <taxon>Polyporaceae</taxon>
        <taxon>Lentinus</taxon>
    </lineage>
</organism>
<dbReference type="EMBL" id="ML122261">
    <property type="protein sequence ID" value="RPD61687.1"/>
    <property type="molecule type" value="Genomic_DNA"/>
</dbReference>
<evidence type="ECO:0000313" key="1">
    <source>
        <dbReference type="EMBL" id="RPD61687.1"/>
    </source>
</evidence>
<accession>A0A5C2SEL4</accession>
<sequence>MTHSLLERAARFLKVNPRAVVLGSLLGRVVDYRVCISLGLSPSPCYKYLCCVRAPCSACTGIHIPRPSESSRELVEEHSLSFVGLSKAFDRPSTDHRSWTAYYPNARSALAME</sequence>
<name>A0A5C2SEL4_9APHY</name>
<dbReference type="AlphaFoldDB" id="A0A5C2SEL4"/>
<keyword evidence="2" id="KW-1185">Reference proteome</keyword>
<dbReference type="Proteomes" id="UP000313359">
    <property type="component" value="Unassembled WGS sequence"/>
</dbReference>
<reference evidence="1" key="1">
    <citation type="journal article" date="2018" name="Genome Biol. Evol.">
        <title>Genomics and development of Lentinus tigrinus, a white-rot wood-decaying mushroom with dimorphic fruiting bodies.</title>
        <authorList>
            <person name="Wu B."/>
            <person name="Xu Z."/>
            <person name="Knudson A."/>
            <person name="Carlson A."/>
            <person name="Chen N."/>
            <person name="Kovaka S."/>
            <person name="LaButti K."/>
            <person name="Lipzen A."/>
            <person name="Pennachio C."/>
            <person name="Riley R."/>
            <person name="Schakwitz W."/>
            <person name="Umezawa K."/>
            <person name="Ohm R.A."/>
            <person name="Grigoriev I.V."/>
            <person name="Nagy L.G."/>
            <person name="Gibbons J."/>
            <person name="Hibbett D."/>
        </authorList>
    </citation>
    <scope>NUCLEOTIDE SEQUENCE [LARGE SCALE GENOMIC DNA]</scope>
    <source>
        <strain evidence="1">ALCF2SS1-6</strain>
    </source>
</reference>
<gene>
    <name evidence="1" type="ORF">L227DRAFT_57857</name>
</gene>